<evidence type="ECO:0000313" key="3">
    <source>
        <dbReference type="EMBL" id="NLR76351.1"/>
    </source>
</evidence>
<dbReference type="PROSITE" id="PS51819">
    <property type="entry name" value="VOC"/>
    <property type="match status" value="1"/>
</dbReference>
<dbReference type="InterPro" id="IPR037523">
    <property type="entry name" value="VOC_core"/>
</dbReference>
<dbReference type="InterPro" id="IPR051332">
    <property type="entry name" value="Fosfomycin_Res_Enzymes"/>
</dbReference>
<sequence length="145" mass="15957">MSNPAGAPLTTEWLSGIHHVALIVSDLAAARHFYVELLGLRERAAHYRAERDSWKVDLQLPDGRQLELFTFPQAPARPSRPEALGLRHLAFRVGDLDGLIQHLATAGVSCEPVRVDPYTGARFTFLPDPDGLPIELYEAVPAPLS</sequence>
<dbReference type="PROSITE" id="PS00934">
    <property type="entry name" value="GLYOXALASE_I_1"/>
    <property type="match status" value="1"/>
</dbReference>
<keyword evidence="4" id="KW-1185">Reference proteome</keyword>
<dbReference type="GO" id="GO:0046872">
    <property type="term" value="F:metal ion binding"/>
    <property type="evidence" value="ECO:0007669"/>
    <property type="project" value="UniProtKB-KW"/>
</dbReference>
<dbReference type="RefSeq" id="WP_168878010.1">
    <property type="nucleotide sequence ID" value="NZ_JABAIM010000003.1"/>
</dbReference>
<gene>
    <name evidence="3" type="ORF">HF682_14385</name>
</gene>
<dbReference type="Gene3D" id="3.10.180.10">
    <property type="entry name" value="2,3-Dihydroxybiphenyl 1,2-Dioxygenase, domain 1"/>
    <property type="match status" value="1"/>
</dbReference>
<dbReference type="CDD" id="cd08352">
    <property type="entry name" value="VOC_Bs_YwkD_like"/>
    <property type="match status" value="1"/>
</dbReference>
<organism evidence="3 4">
    <name type="scientific">Leeia aquatica</name>
    <dbReference type="NCBI Taxonomy" id="2725557"/>
    <lineage>
        <taxon>Bacteria</taxon>
        <taxon>Pseudomonadati</taxon>
        <taxon>Pseudomonadota</taxon>
        <taxon>Betaproteobacteria</taxon>
        <taxon>Neisseriales</taxon>
        <taxon>Leeiaceae</taxon>
        <taxon>Leeia</taxon>
    </lineage>
</organism>
<protein>
    <submittedName>
        <fullName evidence="3">VOC family protein</fullName>
    </submittedName>
</protein>
<comment type="caution">
    <text evidence="3">The sequence shown here is derived from an EMBL/GenBank/DDBJ whole genome shotgun (WGS) entry which is preliminary data.</text>
</comment>
<evidence type="ECO:0000259" key="2">
    <source>
        <dbReference type="PROSITE" id="PS51819"/>
    </source>
</evidence>
<dbReference type="AlphaFoldDB" id="A0A847S3K9"/>
<evidence type="ECO:0000313" key="4">
    <source>
        <dbReference type="Proteomes" id="UP000587991"/>
    </source>
</evidence>
<proteinExistence type="predicted"/>
<dbReference type="SUPFAM" id="SSF54593">
    <property type="entry name" value="Glyoxalase/Bleomycin resistance protein/Dihydroxybiphenyl dioxygenase"/>
    <property type="match status" value="1"/>
</dbReference>
<name>A0A847S3K9_9NEIS</name>
<dbReference type="GO" id="GO:0004462">
    <property type="term" value="F:lactoylglutathione lyase activity"/>
    <property type="evidence" value="ECO:0007669"/>
    <property type="project" value="InterPro"/>
</dbReference>
<dbReference type="Proteomes" id="UP000587991">
    <property type="component" value="Unassembled WGS sequence"/>
</dbReference>
<dbReference type="Pfam" id="PF00903">
    <property type="entry name" value="Glyoxalase"/>
    <property type="match status" value="1"/>
</dbReference>
<feature type="domain" description="VOC" evidence="2">
    <location>
        <begin position="16"/>
        <end position="139"/>
    </location>
</feature>
<evidence type="ECO:0000256" key="1">
    <source>
        <dbReference type="ARBA" id="ARBA00022723"/>
    </source>
</evidence>
<reference evidence="3 4" key="1">
    <citation type="submission" date="2020-04" db="EMBL/GenBank/DDBJ databases">
        <title>Draft genome of Leeia sp. IMCC25680.</title>
        <authorList>
            <person name="Song J."/>
            <person name="Cho J.-C."/>
        </authorList>
    </citation>
    <scope>NUCLEOTIDE SEQUENCE [LARGE SCALE GENOMIC DNA]</scope>
    <source>
        <strain evidence="3 4">IMCC25680</strain>
    </source>
</reference>
<dbReference type="InterPro" id="IPR004360">
    <property type="entry name" value="Glyas_Fos-R_dOase_dom"/>
</dbReference>
<dbReference type="InterPro" id="IPR037478">
    <property type="entry name" value="YwkD-like_dom"/>
</dbReference>
<dbReference type="EMBL" id="JABAIM010000003">
    <property type="protein sequence ID" value="NLR76351.1"/>
    <property type="molecule type" value="Genomic_DNA"/>
</dbReference>
<dbReference type="NCBIfam" id="NF008551">
    <property type="entry name" value="PRK11478.1"/>
    <property type="match status" value="1"/>
</dbReference>
<dbReference type="PANTHER" id="PTHR36113">
    <property type="entry name" value="LYASE, PUTATIVE-RELATED-RELATED"/>
    <property type="match status" value="1"/>
</dbReference>
<dbReference type="InterPro" id="IPR018146">
    <property type="entry name" value="Glyoxalase_1_CS"/>
</dbReference>
<accession>A0A847S3K9</accession>
<dbReference type="InterPro" id="IPR029068">
    <property type="entry name" value="Glyas_Bleomycin-R_OHBP_Dase"/>
</dbReference>
<dbReference type="PANTHER" id="PTHR36113:SF6">
    <property type="entry name" value="FOSFOMYCIN RESISTANCE PROTEIN FOSX"/>
    <property type="match status" value="1"/>
</dbReference>
<keyword evidence="1" id="KW-0479">Metal-binding</keyword>